<keyword evidence="3" id="KW-0378">Hydrolase</keyword>
<keyword evidence="7" id="KW-1185">Reference proteome</keyword>
<organism evidence="6 7">
    <name type="scientific">Paracidovorax anthurii</name>
    <dbReference type="NCBI Taxonomy" id="78229"/>
    <lineage>
        <taxon>Bacteria</taxon>
        <taxon>Pseudomonadati</taxon>
        <taxon>Pseudomonadota</taxon>
        <taxon>Betaproteobacteria</taxon>
        <taxon>Burkholderiales</taxon>
        <taxon>Comamonadaceae</taxon>
        <taxon>Paracidovorax</taxon>
    </lineage>
</organism>
<evidence type="ECO:0000313" key="6">
    <source>
        <dbReference type="EMBL" id="RAR71392.1"/>
    </source>
</evidence>
<keyword evidence="5" id="KW-0119">Carbohydrate metabolism</keyword>
<dbReference type="InterPro" id="IPR006879">
    <property type="entry name" value="YdjC-like"/>
</dbReference>
<dbReference type="EMBL" id="QLTA01000102">
    <property type="protein sequence ID" value="RAR71392.1"/>
    <property type="molecule type" value="Genomic_DNA"/>
</dbReference>
<sequence length="266" mass="28714">MTDDFGQHAGINEAALRLASAGRIGGMGCLVGGPAWRRGAQALRGLPQGAVDVGLHLDFTEFPLVSGFRGRWSALVLACLARRADAAAIRREIRAQLSAFEHEMGRAPAFVDGHRHVHQLPVIRDELMRELAPRYGGTALWVRSTRRPPAAAGGVGMKAMCIEWLGNRGMESLALRNGFRQNRHLLGIYGFSGGAEGYGALLRGWLRIAQDGDLLMSHPSAGAGSDSIHAARMAEYSVLSRPDFGAWMDEQRLELMPLSRILGAPG</sequence>
<comment type="caution">
    <text evidence="6">The sequence shown here is derived from an EMBL/GenBank/DDBJ whole genome shotgun (WGS) entry which is preliminary data.</text>
</comment>
<dbReference type="PANTHER" id="PTHR31609:SF1">
    <property type="entry name" value="CARBOHYDRATE DEACETYLASE"/>
    <property type="match status" value="1"/>
</dbReference>
<proteinExistence type="predicted"/>
<dbReference type="RefSeq" id="WP_245951828.1">
    <property type="nucleotide sequence ID" value="NZ_CBCSGC010000284.1"/>
</dbReference>
<evidence type="ECO:0000256" key="4">
    <source>
        <dbReference type="ARBA" id="ARBA00022842"/>
    </source>
</evidence>
<dbReference type="AlphaFoldDB" id="A0A328YHC9"/>
<evidence type="ECO:0000256" key="1">
    <source>
        <dbReference type="ARBA" id="ARBA00001946"/>
    </source>
</evidence>
<reference evidence="6 7" key="1">
    <citation type="submission" date="2018-06" db="EMBL/GenBank/DDBJ databases">
        <title>Genomic Encyclopedia of Archaeal and Bacterial Type Strains, Phase II (KMG-II): from individual species to whole genera.</title>
        <authorList>
            <person name="Goeker M."/>
        </authorList>
    </citation>
    <scope>NUCLEOTIDE SEQUENCE [LARGE SCALE GENOMIC DNA]</scope>
    <source>
        <strain evidence="6 7">CFPB 3232</strain>
    </source>
</reference>
<evidence type="ECO:0000313" key="7">
    <source>
        <dbReference type="Proteomes" id="UP000248856"/>
    </source>
</evidence>
<dbReference type="GO" id="GO:0016787">
    <property type="term" value="F:hydrolase activity"/>
    <property type="evidence" value="ECO:0007669"/>
    <property type="project" value="UniProtKB-KW"/>
</dbReference>
<name>A0A328YHC9_9BURK</name>
<dbReference type="PANTHER" id="PTHR31609">
    <property type="entry name" value="YDJC DEACETYLASE FAMILY MEMBER"/>
    <property type="match status" value="1"/>
</dbReference>
<dbReference type="Proteomes" id="UP000248856">
    <property type="component" value="Unassembled WGS sequence"/>
</dbReference>
<evidence type="ECO:0000256" key="2">
    <source>
        <dbReference type="ARBA" id="ARBA00022723"/>
    </source>
</evidence>
<dbReference type="GO" id="GO:0046872">
    <property type="term" value="F:metal ion binding"/>
    <property type="evidence" value="ECO:0007669"/>
    <property type="project" value="UniProtKB-KW"/>
</dbReference>
<protein>
    <submittedName>
        <fullName evidence="6">YdjC-like protein</fullName>
    </submittedName>
</protein>
<dbReference type="SUPFAM" id="SSF88713">
    <property type="entry name" value="Glycoside hydrolase/deacetylase"/>
    <property type="match status" value="1"/>
</dbReference>
<keyword evidence="4" id="KW-0460">Magnesium</keyword>
<dbReference type="InterPro" id="IPR011330">
    <property type="entry name" value="Glyco_hydro/deAcase_b/a-brl"/>
</dbReference>
<dbReference type="Pfam" id="PF04794">
    <property type="entry name" value="YdjC"/>
    <property type="match status" value="1"/>
</dbReference>
<dbReference type="Gene3D" id="3.20.20.370">
    <property type="entry name" value="Glycoside hydrolase/deacetylase"/>
    <property type="match status" value="1"/>
</dbReference>
<accession>A0A328YHC9</accession>
<dbReference type="GO" id="GO:0019213">
    <property type="term" value="F:deacetylase activity"/>
    <property type="evidence" value="ECO:0007669"/>
    <property type="project" value="TreeGrafter"/>
</dbReference>
<gene>
    <name evidence="6" type="ORF">AX018_11022</name>
</gene>
<evidence type="ECO:0000256" key="3">
    <source>
        <dbReference type="ARBA" id="ARBA00022801"/>
    </source>
</evidence>
<evidence type="ECO:0000256" key="5">
    <source>
        <dbReference type="ARBA" id="ARBA00023277"/>
    </source>
</evidence>
<comment type="cofactor">
    <cofactor evidence="1">
        <name>Mg(2+)</name>
        <dbReference type="ChEBI" id="CHEBI:18420"/>
    </cofactor>
</comment>
<keyword evidence="2" id="KW-0479">Metal-binding</keyword>
<dbReference type="GO" id="GO:0005975">
    <property type="term" value="P:carbohydrate metabolic process"/>
    <property type="evidence" value="ECO:0007669"/>
    <property type="project" value="InterPro"/>
</dbReference>
<dbReference type="CDD" id="cd10807">
    <property type="entry name" value="YdjC_like_3"/>
    <property type="match status" value="1"/>
</dbReference>